<comment type="caution">
    <text evidence="1">The sequence shown here is derived from an EMBL/GenBank/DDBJ whole genome shotgun (WGS) entry which is preliminary data.</text>
</comment>
<dbReference type="EMBL" id="JACGXN010000001">
    <property type="protein sequence ID" value="MBA8877403.1"/>
    <property type="molecule type" value="Genomic_DNA"/>
</dbReference>
<name>A0A839EBR8_9HYPH</name>
<gene>
    <name evidence="1" type="ORF">FHW16_001085</name>
</gene>
<dbReference type="Proteomes" id="UP000549052">
    <property type="component" value="Unassembled WGS sequence"/>
</dbReference>
<evidence type="ECO:0000313" key="2">
    <source>
        <dbReference type="Proteomes" id="UP000549052"/>
    </source>
</evidence>
<dbReference type="RefSeq" id="WP_182548077.1">
    <property type="nucleotide sequence ID" value="NZ_JACGXN010000001.1"/>
</dbReference>
<organism evidence="1 2">
    <name type="scientific">Phyllobacterium myrsinacearum</name>
    <dbReference type="NCBI Taxonomy" id="28101"/>
    <lineage>
        <taxon>Bacteria</taxon>
        <taxon>Pseudomonadati</taxon>
        <taxon>Pseudomonadota</taxon>
        <taxon>Alphaproteobacteria</taxon>
        <taxon>Hyphomicrobiales</taxon>
        <taxon>Phyllobacteriaceae</taxon>
        <taxon>Phyllobacterium</taxon>
    </lineage>
</organism>
<evidence type="ECO:0000313" key="1">
    <source>
        <dbReference type="EMBL" id="MBA8877403.1"/>
    </source>
</evidence>
<protein>
    <submittedName>
        <fullName evidence="1">Uncharacterized protein</fullName>
    </submittedName>
</protein>
<reference evidence="1 2" key="1">
    <citation type="submission" date="2020-07" db="EMBL/GenBank/DDBJ databases">
        <title>Genomic Encyclopedia of Type Strains, Phase IV (KMG-V): Genome sequencing to study the core and pangenomes of soil and plant-associated prokaryotes.</title>
        <authorList>
            <person name="Whitman W."/>
        </authorList>
    </citation>
    <scope>NUCLEOTIDE SEQUENCE [LARGE SCALE GENOMIC DNA]</scope>
    <source>
        <strain evidence="1 2">AN3</strain>
    </source>
</reference>
<dbReference type="AlphaFoldDB" id="A0A839EBR8"/>
<keyword evidence="2" id="KW-1185">Reference proteome</keyword>
<accession>A0A839EBR8</accession>
<proteinExistence type="predicted"/>
<sequence>MTTRVEKIGEVKNLVADQISAILEAAYPSDVSDLTALDGHNDKIADLVTLYRAMEIAETSNRQSVFNLGNIV</sequence>